<dbReference type="Pfam" id="PF00919">
    <property type="entry name" value="UPF0004"/>
    <property type="match status" value="1"/>
</dbReference>
<feature type="domain" description="Radical SAM core" evidence="11">
    <location>
        <begin position="134"/>
        <end position="364"/>
    </location>
</feature>
<dbReference type="PANTHER" id="PTHR43837">
    <property type="entry name" value="RIBOSOMAL PROTEIN S12 METHYLTHIOTRANSFERASE RIMO"/>
    <property type="match status" value="1"/>
</dbReference>
<keyword evidence="1 8" id="KW-0004">4Fe-4S</keyword>
<dbReference type="InterPro" id="IPR023404">
    <property type="entry name" value="rSAM_horseshoe"/>
</dbReference>
<evidence type="ECO:0000256" key="4">
    <source>
        <dbReference type="ARBA" id="ARBA00022691"/>
    </source>
</evidence>
<comment type="function">
    <text evidence="8">Catalyzes the methylthiolation of an aspartic acid residue of ribosomal protein uS12.</text>
</comment>
<feature type="binding site" evidence="8">
    <location>
        <position position="50"/>
    </location>
    <ligand>
        <name>[4Fe-4S] cluster</name>
        <dbReference type="ChEBI" id="CHEBI:49883"/>
        <label>1</label>
    </ligand>
</feature>
<keyword evidence="2 8" id="KW-0963">Cytoplasm</keyword>
<dbReference type="PROSITE" id="PS01278">
    <property type="entry name" value="MTTASE_RADICAL"/>
    <property type="match status" value="1"/>
</dbReference>
<evidence type="ECO:0000256" key="2">
    <source>
        <dbReference type="ARBA" id="ARBA00022490"/>
    </source>
</evidence>
<dbReference type="InterPro" id="IPR038135">
    <property type="entry name" value="Methylthiotransferase_N_sf"/>
</dbReference>
<feature type="binding site" evidence="8">
    <location>
        <position position="85"/>
    </location>
    <ligand>
        <name>[4Fe-4S] cluster</name>
        <dbReference type="ChEBI" id="CHEBI:49883"/>
        <label>1</label>
    </ligand>
</feature>
<dbReference type="InterPro" id="IPR020612">
    <property type="entry name" value="Methylthiotransferase_CS"/>
</dbReference>
<dbReference type="GO" id="GO:0051539">
    <property type="term" value="F:4 iron, 4 sulfur cluster binding"/>
    <property type="evidence" value="ECO:0007669"/>
    <property type="project" value="UniProtKB-UniRule"/>
</dbReference>
<evidence type="ECO:0000259" key="9">
    <source>
        <dbReference type="PROSITE" id="PS50926"/>
    </source>
</evidence>
<dbReference type="InterPro" id="IPR006638">
    <property type="entry name" value="Elp3/MiaA/NifB-like_rSAM"/>
</dbReference>
<evidence type="ECO:0000256" key="7">
    <source>
        <dbReference type="ARBA" id="ARBA00023014"/>
    </source>
</evidence>
<dbReference type="HAMAP" id="MF_01865">
    <property type="entry name" value="MTTase_RimO"/>
    <property type="match status" value="1"/>
</dbReference>
<name>A0A1T4W5G2_9BACT</name>
<dbReference type="PROSITE" id="PS50926">
    <property type="entry name" value="TRAM"/>
    <property type="match status" value="1"/>
</dbReference>
<keyword evidence="4 8" id="KW-0949">S-adenosyl-L-methionine</keyword>
<dbReference type="GO" id="GO:0005840">
    <property type="term" value="C:ribosome"/>
    <property type="evidence" value="ECO:0007669"/>
    <property type="project" value="UniProtKB-KW"/>
</dbReference>
<dbReference type="SFLD" id="SFLDF00274">
    <property type="entry name" value="ribosomal_protein_S12_methylth"/>
    <property type="match status" value="1"/>
</dbReference>
<feature type="binding site" evidence="8">
    <location>
        <position position="152"/>
    </location>
    <ligand>
        <name>[4Fe-4S] cluster</name>
        <dbReference type="ChEBI" id="CHEBI:49883"/>
        <label>2</label>
        <note>4Fe-4S-S-AdoMet</note>
    </ligand>
</feature>
<dbReference type="InterPro" id="IPR002792">
    <property type="entry name" value="TRAM_dom"/>
</dbReference>
<proteinExistence type="inferred from homology"/>
<evidence type="ECO:0000256" key="5">
    <source>
        <dbReference type="ARBA" id="ARBA00022723"/>
    </source>
</evidence>
<evidence type="ECO:0000256" key="8">
    <source>
        <dbReference type="HAMAP-Rule" id="MF_01865"/>
    </source>
</evidence>
<evidence type="ECO:0000256" key="3">
    <source>
        <dbReference type="ARBA" id="ARBA00022679"/>
    </source>
</evidence>
<dbReference type="Pfam" id="PF18693">
    <property type="entry name" value="TRAM_2"/>
    <property type="match status" value="1"/>
</dbReference>
<dbReference type="GO" id="GO:0006400">
    <property type="term" value="P:tRNA modification"/>
    <property type="evidence" value="ECO:0007669"/>
    <property type="project" value="InterPro"/>
</dbReference>
<dbReference type="FunFam" id="3.80.30.20:FF:000001">
    <property type="entry name" value="tRNA-2-methylthio-N(6)-dimethylallyladenosine synthase 2"/>
    <property type="match status" value="1"/>
</dbReference>
<comment type="subcellular location">
    <subcellularLocation>
        <location evidence="8">Cytoplasm</location>
    </subcellularLocation>
</comment>
<keyword evidence="5 8" id="KW-0479">Metal-binding</keyword>
<accession>A0A1T4W5G2</accession>
<evidence type="ECO:0000256" key="6">
    <source>
        <dbReference type="ARBA" id="ARBA00023004"/>
    </source>
</evidence>
<dbReference type="Gene3D" id="3.80.30.20">
    <property type="entry name" value="tm_1862 like domain"/>
    <property type="match status" value="1"/>
</dbReference>
<dbReference type="CDD" id="cd01335">
    <property type="entry name" value="Radical_SAM"/>
    <property type="match status" value="1"/>
</dbReference>
<organism evidence="12 13">
    <name type="scientific">Paucidesulfovibrio gracilis DSM 16080</name>
    <dbReference type="NCBI Taxonomy" id="1121449"/>
    <lineage>
        <taxon>Bacteria</taxon>
        <taxon>Pseudomonadati</taxon>
        <taxon>Thermodesulfobacteriota</taxon>
        <taxon>Desulfovibrionia</taxon>
        <taxon>Desulfovibrionales</taxon>
        <taxon>Desulfovibrionaceae</taxon>
        <taxon>Paucidesulfovibrio</taxon>
    </lineage>
</organism>
<comment type="catalytic activity">
    <reaction evidence="8">
        <text>L-aspartate(89)-[ribosomal protein uS12]-hydrogen + (sulfur carrier)-SH + AH2 + 2 S-adenosyl-L-methionine = 3-methylsulfanyl-L-aspartate(89)-[ribosomal protein uS12]-hydrogen + (sulfur carrier)-H + 5'-deoxyadenosine + L-methionine + A + S-adenosyl-L-homocysteine + 2 H(+)</text>
        <dbReference type="Rhea" id="RHEA:37087"/>
        <dbReference type="Rhea" id="RHEA-COMP:10460"/>
        <dbReference type="Rhea" id="RHEA-COMP:10461"/>
        <dbReference type="Rhea" id="RHEA-COMP:14737"/>
        <dbReference type="Rhea" id="RHEA-COMP:14739"/>
        <dbReference type="ChEBI" id="CHEBI:13193"/>
        <dbReference type="ChEBI" id="CHEBI:15378"/>
        <dbReference type="ChEBI" id="CHEBI:17319"/>
        <dbReference type="ChEBI" id="CHEBI:17499"/>
        <dbReference type="ChEBI" id="CHEBI:29917"/>
        <dbReference type="ChEBI" id="CHEBI:29961"/>
        <dbReference type="ChEBI" id="CHEBI:57844"/>
        <dbReference type="ChEBI" id="CHEBI:57856"/>
        <dbReference type="ChEBI" id="CHEBI:59789"/>
        <dbReference type="ChEBI" id="CHEBI:64428"/>
        <dbReference type="ChEBI" id="CHEBI:73599"/>
        <dbReference type="EC" id="2.8.4.4"/>
    </reaction>
</comment>
<dbReference type="NCBIfam" id="TIGR00089">
    <property type="entry name" value="MiaB/RimO family radical SAM methylthiotransferase"/>
    <property type="match status" value="1"/>
</dbReference>
<dbReference type="GO" id="GO:0103039">
    <property type="term" value="F:protein methylthiotransferase activity"/>
    <property type="evidence" value="ECO:0007669"/>
    <property type="project" value="UniProtKB-EC"/>
</dbReference>
<dbReference type="SFLD" id="SFLDG01082">
    <property type="entry name" value="B12-binding_domain_containing"/>
    <property type="match status" value="1"/>
</dbReference>
<feature type="domain" description="TRAM" evidence="9">
    <location>
        <begin position="367"/>
        <end position="436"/>
    </location>
</feature>
<keyword evidence="7 8" id="KW-0411">Iron-sulfur</keyword>
<dbReference type="InterPro" id="IPR007197">
    <property type="entry name" value="rSAM"/>
</dbReference>
<evidence type="ECO:0000256" key="1">
    <source>
        <dbReference type="ARBA" id="ARBA00022485"/>
    </source>
</evidence>
<keyword evidence="13" id="KW-1185">Reference proteome</keyword>
<feature type="binding site" evidence="8">
    <location>
        <position position="148"/>
    </location>
    <ligand>
        <name>[4Fe-4S] cluster</name>
        <dbReference type="ChEBI" id="CHEBI:49883"/>
        <label>2</label>
        <note>4Fe-4S-S-AdoMet</note>
    </ligand>
</feature>
<dbReference type="GO" id="GO:0005829">
    <property type="term" value="C:cytosol"/>
    <property type="evidence" value="ECO:0007669"/>
    <property type="project" value="TreeGrafter"/>
</dbReference>
<dbReference type="InterPro" id="IPR012340">
    <property type="entry name" value="NA-bd_OB-fold"/>
</dbReference>
<feature type="binding site" evidence="8">
    <location>
        <position position="15"/>
    </location>
    <ligand>
        <name>[4Fe-4S] cluster</name>
        <dbReference type="ChEBI" id="CHEBI:49883"/>
        <label>1</label>
    </ligand>
</feature>
<dbReference type="Pfam" id="PF04055">
    <property type="entry name" value="Radical_SAM"/>
    <property type="match status" value="1"/>
</dbReference>
<dbReference type="SFLD" id="SFLDS00029">
    <property type="entry name" value="Radical_SAM"/>
    <property type="match status" value="1"/>
</dbReference>
<protein>
    <recommendedName>
        <fullName evidence="8">Ribosomal protein uS12 methylthiotransferase RimO</fullName>
        <shortName evidence="8">uS12 MTTase</shortName>
        <shortName evidence="8">uS12 methylthiotransferase</shortName>
        <ecNumber evidence="8">2.8.4.4</ecNumber>
    </recommendedName>
    <alternativeName>
        <fullName evidence="8">Ribosomal protein uS12 (aspartate-C(3))-methylthiotransferase</fullName>
    </alternativeName>
    <alternativeName>
        <fullName evidence="8">Ribosome maturation factor RimO</fullName>
    </alternativeName>
</protein>
<dbReference type="EMBL" id="FUYC01000001">
    <property type="protein sequence ID" value="SKA72554.1"/>
    <property type="molecule type" value="Genomic_DNA"/>
</dbReference>
<keyword evidence="12" id="KW-0687">Ribonucleoprotein</keyword>
<keyword evidence="6 8" id="KW-0408">Iron</keyword>
<dbReference type="PROSITE" id="PS51918">
    <property type="entry name" value="RADICAL_SAM"/>
    <property type="match status" value="1"/>
</dbReference>
<feature type="binding site" evidence="8">
    <location>
        <position position="155"/>
    </location>
    <ligand>
        <name>[4Fe-4S] cluster</name>
        <dbReference type="ChEBI" id="CHEBI:49883"/>
        <label>2</label>
        <note>4Fe-4S-S-AdoMet</note>
    </ligand>
</feature>
<evidence type="ECO:0000259" key="10">
    <source>
        <dbReference type="PROSITE" id="PS51449"/>
    </source>
</evidence>
<dbReference type="PROSITE" id="PS51449">
    <property type="entry name" value="MTTASE_N"/>
    <property type="match status" value="1"/>
</dbReference>
<sequence length="436" mass="48515">MNSNTLRVHAVSLGCPKNRVDTERLLGSLGPEVVPAGHPENADLVLINTCGFIRPAVEESVDAILAVQETIAGMEPRPVLAVAGCLVSRYGQELMHEMPDVDIWLTTREMDRWPELVRGSLARDADPDLPRRLSTGPAYAYLKIGEGCSHRCAFCTIPDIRGPQTSFGVESLAAEAEDLILQGVPELVLVAQDVASYGSDLPVDWDLRTLLERLLPIQGLEWLRLMYLYPAGLTDDLLSFLADAGRPFLPYFDIPMQHAHPDVLKTMGRPFARDPRRVIDRVRQHFDDPALRTSMIVGYPGETDAHFDALCDFVRETRFTHLGVFAYQAEEGTPAAEMDDQVPEGVKEARREELMRIQAAISEDNMERWVGEDIDVLVEAPHEDWPGLYTGRAWFQAPEVDGVVYVSSDPGNPFFPGRIVRAEVQEAKTYDLVALA</sequence>
<dbReference type="OrthoDB" id="9805215at2"/>
<dbReference type="InterPro" id="IPR058240">
    <property type="entry name" value="rSAM_sf"/>
</dbReference>
<dbReference type="InterPro" id="IPR013848">
    <property type="entry name" value="Methylthiotransferase_N"/>
</dbReference>
<evidence type="ECO:0000313" key="13">
    <source>
        <dbReference type="Proteomes" id="UP000190027"/>
    </source>
</evidence>
<keyword evidence="3 8" id="KW-0808">Transferase</keyword>
<feature type="domain" description="MTTase N-terminal" evidence="10">
    <location>
        <begin position="6"/>
        <end position="122"/>
    </location>
</feature>
<dbReference type="SMART" id="SM00729">
    <property type="entry name" value="Elp3"/>
    <property type="match status" value="1"/>
</dbReference>
<comment type="similarity">
    <text evidence="8">Belongs to the methylthiotransferase family. RimO subfamily.</text>
</comment>
<dbReference type="SFLD" id="SFLDG01061">
    <property type="entry name" value="methylthiotransferase"/>
    <property type="match status" value="1"/>
</dbReference>
<reference evidence="12 13" key="1">
    <citation type="submission" date="2017-02" db="EMBL/GenBank/DDBJ databases">
        <authorList>
            <person name="Peterson S.W."/>
        </authorList>
    </citation>
    <scope>NUCLEOTIDE SEQUENCE [LARGE SCALE GENOMIC DNA]</scope>
    <source>
        <strain evidence="12 13">DSM 16080</strain>
    </source>
</reference>
<dbReference type="GO" id="GO:0035599">
    <property type="term" value="F:aspartic acid methylthiotransferase activity"/>
    <property type="evidence" value="ECO:0007669"/>
    <property type="project" value="TreeGrafter"/>
</dbReference>
<gene>
    <name evidence="8" type="primary">rimO</name>
    <name evidence="12" type="ORF">SAMN02745704_00436</name>
</gene>
<dbReference type="RefSeq" id="WP_144019055.1">
    <property type="nucleotide sequence ID" value="NZ_FUYC01000001.1"/>
</dbReference>
<dbReference type="EC" id="2.8.4.4" evidence="8"/>
<dbReference type="SUPFAM" id="SSF102114">
    <property type="entry name" value="Radical SAM enzymes"/>
    <property type="match status" value="1"/>
</dbReference>
<dbReference type="Gene3D" id="2.40.50.140">
    <property type="entry name" value="Nucleic acid-binding proteins"/>
    <property type="match status" value="1"/>
</dbReference>
<dbReference type="Gene3D" id="3.40.50.12160">
    <property type="entry name" value="Methylthiotransferase, N-terminal domain"/>
    <property type="match status" value="1"/>
</dbReference>
<dbReference type="PANTHER" id="PTHR43837:SF1">
    <property type="entry name" value="RIBOSOMAL PROTEIN US12 METHYLTHIOTRANSFERASE RIMO"/>
    <property type="match status" value="1"/>
</dbReference>
<dbReference type="NCBIfam" id="TIGR01125">
    <property type="entry name" value="30S ribosomal protein S12 methylthiotransferase RimO"/>
    <property type="match status" value="1"/>
</dbReference>
<dbReference type="InterPro" id="IPR005840">
    <property type="entry name" value="Ribosomal_uS12_MeSTrfase_RimO"/>
</dbReference>
<keyword evidence="12" id="KW-0689">Ribosomal protein</keyword>
<dbReference type="GO" id="GO:0046872">
    <property type="term" value="F:metal ion binding"/>
    <property type="evidence" value="ECO:0007669"/>
    <property type="project" value="UniProtKB-KW"/>
</dbReference>
<evidence type="ECO:0000259" key="11">
    <source>
        <dbReference type="PROSITE" id="PS51918"/>
    </source>
</evidence>
<dbReference type="AlphaFoldDB" id="A0A1T4W5G2"/>
<dbReference type="InterPro" id="IPR005839">
    <property type="entry name" value="Methylthiotransferase"/>
</dbReference>
<dbReference type="Proteomes" id="UP000190027">
    <property type="component" value="Unassembled WGS sequence"/>
</dbReference>
<evidence type="ECO:0000313" key="12">
    <source>
        <dbReference type="EMBL" id="SKA72554.1"/>
    </source>
</evidence>
<dbReference type="STRING" id="1121449.SAMN02745704_00436"/>
<comment type="cofactor">
    <cofactor evidence="8">
        <name>[4Fe-4S] cluster</name>
        <dbReference type="ChEBI" id="CHEBI:49883"/>
    </cofactor>
    <text evidence="8">Binds 2 [4Fe-4S] clusters. One cluster is coordinated with 3 cysteines and an exchangeable S-adenosyl-L-methionine.</text>
</comment>